<feature type="domain" description="RNA polymerase sigma factor 70 region 4 type 2" evidence="1">
    <location>
        <begin position="104"/>
        <end position="152"/>
    </location>
</feature>
<evidence type="ECO:0000313" key="3">
    <source>
        <dbReference type="Proteomes" id="UP000596248"/>
    </source>
</evidence>
<dbReference type="Proteomes" id="UP000596248">
    <property type="component" value="Chromosome"/>
</dbReference>
<accession>A0ABX7FHC8</accession>
<dbReference type="CDD" id="cd06171">
    <property type="entry name" value="Sigma70_r4"/>
    <property type="match status" value="1"/>
</dbReference>
<name>A0ABX7FHC8_BRECH</name>
<organism evidence="2 3">
    <name type="scientific">Brevibacillus choshinensis</name>
    <dbReference type="NCBI Taxonomy" id="54911"/>
    <lineage>
        <taxon>Bacteria</taxon>
        <taxon>Bacillati</taxon>
        <taxon>Bacillota</taxon>
        <taxon>Bacilli</taxon>
        <taxon>Bacillales</taxon>
        <taxon>Paenibacillaceae</taxon>
        <taxon>Brevibacillus</taxon>
    </lineage>
</organism>
<dbReference type="Pfam" id="PF08281">
    <property type="entry name" value="Sigma70_r4_2"/>
    <property type="match status" value="1"/>
</dbReference>
<dbReference type="RefSeq" id="WP_203254783.1">
    <property type="nucleotide sequence ID" value="NZ_CP069127.1"/>
</dbReference>
<dbReference type="SUPFAM" id="SSF88659">
    <property type="entry name" value="Sigma3 and sigma4 domains of RNA polymerase sigma factors"/>
    <property type="match status" value="1"/>
</dbReference>
<evidence type="ECO:0000313" key="2">
    <source>
        <dbReference type="EMBL" id="QRG65265.1"/>
    </source>
</evidence>
<dbReference type="InterPro" id="IPR036388">
    <property type="entry name" value="WH-like_DNA-bd_sf"/>
</dbReference>
<evidence type="ECO:0000259" key="1">
    <source>
        <dbReference type="Pfam" id="PF08281"/>
    </source>
</evidence>
<dbReference type="InterPro" id="IPR013249">
    <property type="entry name" value="RNA_pol_sigma70_r4_t2"/>
</dbReference>
<dbReference type="InterPro" id="IPR013324">
    <property type="entry name" value="RNA_pol_sigma_r3/r4-like"/>
</dbReference>
<sequence length="167" mass="19264">MQDLLKSYKETRRGLNAAYDVRREEAAKGNEAAMTERQLISEMRGEVEWVIEWLETGRRPGNKRGIERRAAYQREKLMDPLRMQAFAERGKAGSPVNLSEWQLEQIEDALCCLTERERDCYVMVHGQCFSLEQSADLLNLTKSSVQTYVNRAQVKISERVTSSLFLA</sequence>
<gene>
    <name evidence="2" type="ORF">JNE38_16615</name>
</gene>
<reference evidence="2 3" key="1">
    <citation type="submission" date="2021-01" db="EMBL/GenBank/DDBJ databases">
        <title>Identification of strong promoters based on the transcriptome of Brevibacillus choshinensis.</title>
        <authorList>
            <person name="Yao D."/>
            <person name="Zhang K."/>
            <person name="Wu J."/>
        </authorList>
    </citation>
    <scope>NUCLEOTIDE SEQUENCE [LARGE SCALE GENOMIC DNA]</scope>
    <source>
        <strain evidence="2 3">HPD31-SP3</strain>
    </source>
</reference>
<dbReference type="EMBL" id="CP069127">
    <property type="protein sequence ID" value="QRG65265.1"/>
    <property type="molecule type" value="Genomic_DNA"/>
</dbReference>
<protein>
    <submittedName>
        <fullName evidence="2">RNA polymerase subunit sigma-24</fullName>
    </submittedName>
</protein>
<dbReference type="NCBIfam" id="NF005385">
    <property type="entry name" value="PRK06930.1"/>
    <property type="match status" value="1"/>
</dbReference>
<dbReference type="Gene3D" id="1.10.10.10">
    <property type="entry name" value="Winged helix-like DNA-binding domain superfamily/Winged helix DNA-binding domain"/>
    <property type="match status" value="1"/>
</dbReference>
<keyword evidence="3" id="KW-1185">Reference proteome</keyword>
<proteinExistence type="predicted"/>